<feature type="chain" id="PRO_5013050350" evidence="2">
    <location>
        <begin position="19"/>
        <end position="186"/>
    </location>
</feature>
<proteinExistence type="predicted"/>
<gene>
    <name evidence="3" type="ORF">KFL_002460110</name>
</gene>
<name>A0A1Y1I3X2_KLENI</name>
<dbReference type="Proteomes" id="UP000054558">
    <property type="component" value="Unassembled WGS sequence"/>
</dbReference>
<evidence type="ECO:0000256" key="2">
    <source>
        <dbReference type="SAM" id="SignalP"/>
    </source>
</evidence>
<sequence length="186" mass="18729">MALRTLLLISYFLAFAAGTSKVAAARRIAQSSPMAAANVNVEVTNGVTSQVQNVGNTVTSYGFSTPDSYTCRTDAAMNWGCTLNGVPVLQIPVVLIPVIIKVVSVPTSSPTGSTPSPTPISSETPSPAPTGTSTPVPTPAPSSATPTPFPSPFQSPGLTLPPVSIEGSTQLSVGGVVLLPTGSPAP</sequence>
<dbReference type="EMBL" id="DF237195">
    <property type="protein sequence ID" value="GAQ85634.1"/>
    <property type="molecule type" value="Genomic_DNA"/>
</dbReference>
<evidence type="ECO:0000313" key="3">
    <source>
        <dbReference type="EMBL" id="GAQ85634.1"/>
    </source>
</evidence>
<feature type="signal peptide" evidence="2">
    <location>
        <begin position="1"/>
        <end position="18"/>
    </location>
</feature>
<feature type="compositionally biased region" description="Low complexity" evidence="1">
    <location>
        <begin position="106"/>
        <end position="146"/>
    </location>
</feature>
<accession>A0A1Y1I3X2</accession>
<keyword evidence="4" id="KW-1185">Reference proteome</keyword>
<dbReference type="AlphaFoldDB" id="A0A1Y1I3X2"/>
<evidence type="ECO:0000256" key="1">
    <source>
        <dbReference type="SAM" id="MobiDB-lite"/>
    </source>
</evidence>
<feature type="region of interest" description="Disordered" evidence="1">
    <location>
        <begin position="106"/>
        <end position="166"/>
    </location>
</feature>
<organism evidence="3 4">
    <name type="scientific">Klebsormidium nitens</name>
    <name type="common">Green alga</name>
    <name type="synonym">Ulothrix nitens</name>
    <dbReference type="NCBI Taxonomy" id="105231"/>
    <lineage>
        <taxon>Eukaryota</taxon>
        <taxon>Viridiplantae</taxon>
        <taxon>Streptophyta</taxon>
        <taxon>Klebsormidiophyceae</taxon>
        <taxon>Klebsormidiales</taxon>
        <taxon>Klebsormidiaceae</taxon>
        <taxon>Klebsormidium</taxon>
    </lineage>
</organism>
<evidence type="ECO:0000313" key="4">
    <source>
        <dbReference type="Proteomes" id="UP000054558"/>
    </source>
</evidence>
<reference evidence="3 4" key="1">
    <citation type="journal article" date="2014" name="Nat. Commun.">
        <title>Klebsormidium flaccidum genome reveals primary factors for plant terrestrial adaptation.</title>
        <authorList>
            <person name="Hori K."/>
            <person name="Maruyama F."/>
            <person name="Fujisawa T."/>
            <person name="Togashi T."/>
            <person name="Yamamoto N."/>
            <person name="Seo M."/>
            <person name="Sato S."/>
            <person name="Yamada T."/>
            <person name="Mori H."/>
            <person name="Tajima N."/>
            <person name="Moriyama T."/>
            <person name="Ikeuchi M."/>
            <person name="Watanabe M."/>
            <person name="Wada H."/>
            <person name="Kobayashi K."/>
            <person name="Saito M."/>
            <person name="Masuda T."/>
            <person name="Sasaki-Sekimoto Y."/>
            <person name="Mashiguchi K."/>
            <person name="Awai K."/>
            <person name="Shimojima M."/>
            <person name="Masuda S."/>
            <person name="Iwai M."/>
            <person name="Nobusawa T."/>
            <person name="Narise T."/>
            <person name="Kondo S."/>
            <person name="Saito H."/>
            <person name="Sato R."/>
            <person name="Murakawa M."/>
            <person name="Ihara Y."/>
            <person name="Oshima-Yamada Y."/>
            <person name="Ohtaka K."/>
            <person name="Satoh M."/>
            <person name="Sonobe K."/>
            <person name="Ishii M."/>
            <person name="Ohtani R."/>
            <person name="Kanamori-Sato M."/>
            <person name="Honoki R."/>
            <person name="Miyazaki D."/>
            <person name="Mochizuki H."/>
            <person name="Umetsu J."/>
            <person name="Higashi K."/>
            <person name="Shibata D."/>
            <person name="Kamiya Y."/>
            <person name="Sato N."/>
            <person name="Nakamura Y."/>
            <person name="Tabata S."/>
            <person name="Ida S."/>
            <person name="Kurokawa K."/>
            <person name="Ohta H."/>
        </authorList>
    </citation>
    <scope>NUCLEOTIDE SEQUENCE [LARGE SCALE GENOMIC DNA]</scope>
    <source>
        <strain evidence="3 4">NIES-2285</strain>
    </source>
</reference>
<protein>
    <submittedName>
        <fullName evidence="3">Uncharacterized protein</fullName>
    </submittedName>
</protein>
<keyword evidence="2" id="KW-0732">Signal</keyword>